<dbReference type="PANTHER" id="PTHR10903">
    <property type="entry name" value="GTPASE, IMAP FAMILY MEMBER-RELATED"/>
    <property type="match status" value="1"/>
</dbReference>
<dbReference type="InterPro" id="IPR006703">
    <property type="entry name" value="G_AIG1"/>
</dbReference>
<feature type="compositionally biased region" description="Polar residues" evidence="4">
    <location>
        <begin position="75"/>
        <end position="87"/>
    </location>
</feature>
<keyword evidence="3" id="KW-0342">GTP-binding</keyword>
<evidence type="ECO:0000256" key="4">
    <source>
        <dbReference type="SAM" id="MobiDB-lite"/>
    </source>
</evidence>
<feature type="compositionally biased region" description="Basic and acidic residues" evidence="4">
    <location>
        <begin position="88"/>
        <end position="97"/>
    </location>
</feature>
<keyword evidence="7" id="KW-1185">Reference proteome</keyword>
<protein>
    <recommendedName>
        <fullName evidence="5">AIG1-type G domain-containing protein</fullName>
    </recommendedName>
</protein>
<evidence type="ECO:0000313" key="7">
    <source>
        <dbReference type="Proteomes" id="UP000683360"/>
    </source>
</evidence>
<evidence type="ECO:0000256" key="1">
    <source>
        <dbReference type="ARBA" id="ARBA00008535"/>
    </source>
</evidence>
<dbReference type="SUPFAM" id="SSF52540">
    <property type="entry name" value="P-loop containing nucleoside triphosphate hydrolases"/>
    <property type="match status" value="1"/>
</dbReference>
<feature type="domain" description="AIG1-type G" evidence="5">
    <location>
        <begin position="108"/>
        <end position="287"/>
    </location>
</feature>
<dbReference type="AlphaFoldDB" id="A0A8S3RW98"/>
<comment type="similarity">
    <text evidence="1">Belongs to the TRAFAC class TrmE-Era-EngA-EngB-Septin-like GTPase superfamily. AIG1/Toc34/Toc159-like paraseptin GTPase family. IAN subfamily.</text>
</comment>
<dbReference type="Proteomes" id="UP000683360">
    <property type="component" value="Unassembled WGS sequence"/>
</dbReference>
<dbReference type="InterPro" id="IPR027417">
    <property type="entry name" value="P-loop_NTPase"/>
</dbReference>
<feature type="region of interest" description="Disordered" evidence="4">
    <location>
        <begin position="75"/>
        <end position="101"/>
    </location>
</feature>
<evidence type="ECO:0000256" key="3">
    <source>
        <dbReference type="ARBA" id="ARBA00023134"/>
    </source>
</evidence>
<evidence type="ECO:0000313" key="6">
    <source>
        <dbReference type="EMBL" id="CAG2212579.1"/>
    </source>
</evidence>
<dbReference type="Gene3D" id="3.40.50.300">
    <property type="entry name" value="P-loop containing nucleotide triphosphate hydrolases"/>
    <property type="match status" value="1"/>
</dbReference>
<keyword evidence="2" id="KW-0547">Nucleotide-binding</keyword>
<dbReference type="PANTHER" id="PTHR10903:SF170">
    <property type="entry name" value="GTPASE IMAP FAMILY MEMBER 7"/>
    <property type="match status" value="1"/>
</dbReference>
<accession>A0A8S3RW98</accession>
<organism evidence="6 7">
    <name type="scientific">Mytilus edulis</name>
    <name type="common">Blue mussel</name>
    <dbReference type="NCBI Taxonomy" id="6550"/>
    <lineage>
        <taxon>Eukaryota</taxon>
        <taxon>Metazoa</taxon>
        <taxon>Spiralia</taxon>
        <taxon>Lophotrochozoa</taxon>
        <taxon>Mollusca</taxon>
        <taxon>Bivalvia</taxon>
        <taxon>Autobranchia</taxon>
        <taxon>Pteriomorphia</taxon>
        <taxon>Mytilida</taxon>
        <taxon>Mytiloidea</taxon>
        <taxon>Mytilidae</taxon>
        <taxon>Mytilinae</taxon>
        <taxon>Mytilus</taxon>
    </lineage>
</organism>
<name>A0A8S3RW98_MYTED</name>
<comment type="caution">
    <text evidence="6">The sequence shown here is derived from an EMBL/GenBank/DDBJ whole genome shotgun (WGS) entry which is preliminary data.</text>
</comment>
<sequence>MIILLNYYLIDITENQFTLEDFKHGIHFKIVCTGICSAFSYSALDYSQSQTITNGVRKWYTFSKRQSIVKCQSNDETTYSTGSNNSKENAKPAHEDGSTNLKPQENELRIILLGATGSGKSHAGNYLLKKKKDLKRHVMLNQKQKTSLRTLTWEKDSKSYKIDIIDTPAYVDTGLTQGEVECEIKKAIALSAPGPHAFLVCIPATSFTECYEDVIEPYKQYFNEIADFIIVTITRYDQYKSERNKEQKQAFDHVNLHAITGKNENDIIILQKYGHEYETDDLINKILKSMDQRKNVFASCELSKHAEDKLQETIVNISKHPTIMDSSRDTVKMNPDFSKHFAQRCSYGD</sequence>
<evidence type="ECO:0000256" key="2">
    <source>
        <dbReference type="ARBA" id="ARBA00022741"/>
    </source>
</evidence>
<proteinExistence type="inferred from homology"/>
<dbReference type="Pfam" id="PF04548">
    <property type="entry name" value="AIG1"/>
    <property type="match status" value="1"/>
</dbReference>
<dbReference type="InterPro" id="IPR045058">
    <property type="entry name" value="GIMA/IAN/Toc"/>
</dbReference>
<dbReference type="EMBL" id="CAJPWZ010001303">
    <property type="protein sequence ID" value="CAG2212579.1"/>
    <property type="molecule type" value="Genomic_DNA"/>
</dbReference>
<reference evidence="6" key="1">
    <citation type="submission" date="2021-03" db="EMBL/GenBank/DDBJ databases">
        <authorList>
            <person name="Bekaert M."/>
        </authorList>
    </citation>
    <scope>NUCLEOTIDE SEQUENCE</scope>
</reference>
<gene>
    <name evidence="6" type="ORF">MEDL_26562</name>
</gene>
<dbReference type="OrthoDB" id="2386367at2759"/>
<dbReference type="GO" id="GO:0005525">
    <property type="term" value="F:GTP binding"/>
    <property type="evidence" value="ECO:0007669"/>
    <property type="project" value="UniProtKB-KW"/>
</dbReference>
<evidence type="ECO:0000259" key="5">
    <source>
        <dbReference type="Pfam" id="PF04548"/>
    </source>
</evidence>